<proteinExistence type="predicted"/>
<feature type="compositionally biased region" description="Basic and acidic residues" evidence="1">
    <location>
        <begin position="470"/>
        <end position="482"/>
    </location>
</feature>
<sequence length="489" mass="56840">MRYKRHMEAKEEALDIDFAIECFRKSRETNLIDLANAFIEASNREDISSTALIAWKIREFFNDKPHEDCVNYFNYITQLPDDIPAKSYLLGMAYFLGVGVKQNTGRAKFFLRKATKAGEPNATVELFEIYSEEREKDQAQIYLNQALEKNHPRAQWLAANHSLEKEELENAKTLFQKAAIQGMPLAKHNLFLYQRQNLTPLFEAVQAGSVEALARLFAVCGNKYQIKEAKRCYEAVLFTNNPYAIYRFACFLEHEKYSKDAWGLFLLLSEWTETAPLLLSLVFSSIAYMLYEKRIGQESNLDPIVYYGKAIEYCIEAIENEHFEALNKLEEIFTWIPKIFNLSNWNYFYDAILNKGLLEDNTTLLPLAIKHCNSLKNYLISNYQSLSLENKSKLRRALEIANTLLSQPFHTAEAYLGDEIKEKKLNALVNWLTARENREENLSFIKNVMSNITPNRLSIKTIFKRSKSEETLEQEGKQEQRHSKQSFTF</sequence>
<dbReference type="EnsemblBacteria" id="AAO89852">
    <property type="protein sequence ID" value="AAO89852"/>
    <property type="gene ID" value="CBU_0295"/>
</dbReference>
<dbReference type="Proteomes" id="UP000002671">
    <property type="component" value="Chromosome"/>
</dbReference>
<dbReference type="EMBL" id="AE016828">
    <property type="protein sequence ID" value="AAO89852.1"/>
    <property type="molecule type" value="Genomic_DNA"/>
</dbReference>
<reference evidence="2 3" key="2">
    <citation type="journal article" date="2009" name="Infect. Immun.">
        <title>Comparative genomics reveal extensive transposon-mediated genomic plasticity and diversity among potential effector proteins within the genus Coxiella.</title>
        <authorList>
            <person name="Beare P.A."/>
            <person name="Unsworth N."/>
            <person name="Andoh M."/>
            <person name="Voth D.E."/>
            <person name="Omsland A."/>
            <person name="Gilk S.D."/>
            <person name="Williams K.P."/>
            <person name="Sobral B.W."/>
            <person name="Kupko J.J.III."/>
            <person name="Porcella S.F."/>
            <person name="Samuel J.E."/>
            <person name="Heinzen R.A."/>
        </authorList>
    </citation>
    <scope>NUCLEOTIDE SEQUENCE [LARGE SCALE GENOMIC DNA]</scope>
    <source>
        <strain evidence="3">RSA 493 / Nine Mile phase I</strain>
    </source>
</reference>
<evidence type="ECO:0000313" key="2">
    <source>
        <dbReference type="EMBL" id="AAO89852.1"/>
    </source>
</evidence>
<dbReference type="PATRIC" id="fig|227377.7.peg.290"/>
<dbReference type="eggNOG" id="COG0790">
    <property type="taxonomic scope" value="Bacteria"/>
</dbReference>
<feature type="region of interest" description="Disordered" evidence="1">
    <location>
        <begin position="470"/>
        <end position="489"/>
    </location>
</feature>
<dbReference type="PANTHER" id="PTHR11102:SF160">
    <property type="entry name" value="ERAD-ASSOCIATED E3 UBIQUITIN-PROTEIN LIGASE COMPONENT HRD3"/>
    <property type="match status" value="1"/>
</dbReference>
<reference evidence="2 3" key="1">
    <citation type="journal article" date="2003" name="Proc. Natl. Acad. Sci. U.S.A.">
        <title>Complete genome sequence of the Q-fever pathogen, Coxiella burnetii.</title>
        <authorList>
            <person name="Seshadri R."/>
            <person name="Paulsen I.T."/>
            <person name="Eisen J.A."/>
            <person name="Read T.D."/>
            <person name="Nelson K.E."/>
            <person name="Nelson W.C."/>
            <person name="Ward N.L."/>
            <person name="Tettelin H."/>
            <person name="Davidsen T.M."/>
            <person name="Beanan M.J."/>
            <person name="Deboy R.T."/>
            <person name="Daugherty S.C."/>
            <person name="Brinkac L.M."/>
            <person name="Madupu R."/>
            <person name="Dodson R.J."/>
            <person name="Khouri H.M."/>
            <person name="Lee K.H."/>
            <person name="Carty H.A."/>
            <person name="Scanlan D."/>
            <person name="Heinzen R.A."/>
            <person name="Thompson H.A."/>
            <person name="Samuel J.E."/>
            <person name="Fraser C.M."/>
            <person name="Heidelberg J.F."/>
        </authorList>
    </citation>
    <scope>NUCLEOTIDE SEQUENCE [LARGE SCALE GENOMIC DNA]</scope>
    <source>
        <strain evidence="3">RSA 493 / Nine Mile phase I</strain>
    </source>
</reference>
<dbReference type="AlphaFoldDB" id="Q83EM2"/>
<dbReference type="SUPFAM" id="SSF81901">
    <property type="entry name" value="HCP-like"/>
    <property type="match status" value="1"/>
</dbReference>
<dbReference type="HOGENOM" id="CLU_043639_0_0_6"/>
<evidence type="ECO:0000313" key="3">
    <source>
        <dbReference type="Proteomes" id="UP000002671"/>
    </source>
</evidence>
<evidence type="ECO:0000256" key="1">
    <source>
        <dbReference type="SAM" id="MobiDB-lite"/>
    </source>
</evidence>
<dbReference type="KEGG" id="cbu:CBU_0295"/>
<dbReference type="InterPro" id="IPR050767">
    <property type="entry name" value="Sel1_AlgK"/>
</dbReference>
<dbReference type="OrthoDB" id="6114904at2"/>
<evidence type="ECO:0008006" key="4">
    <source>
        <dbReference type="Google" id="ProtNLM"/>
    </source>
</evidence>
<dbReference type="PANTHER" id="PTHR11102">
    <property type="entry name" value="SEL-1-LIKE PROTEIN"/>
    <property type="match status" value="1"/>
</dbReference>
<accession>Q83EM2</accession>
<dbReference type="MINT" id="Q83EM2"/>
<dbReference type="SMART" id="SM00671">
    <property type="entry name" value="SEL1"/>
    <property type="match status" value="3"/>
</dbReference>
<dbReference type="RefSeq" id="WP_010957484.1">
    <property type="nucleotide sequence ID" value="NC_002971.4"/>
</dbReference>
<dbReference type="GeneID" id="1208177"/>
<organism evidence="2 3">
    <name type="scientific">Coxiella burnetii (strain RSA 493 / Nine Mile phase I)</name>
    <dbReference type="NCBI Taxonomy" id="227377"/>
    <lineage>
        <taxon>Bacteria</taxon>
        <taxon>Pseudomonadati</taxon>
        <taxon>Pseudomonadota</taxon>
        <taxon>Gammaproteobacteria</taxon>
        <taxon>Legionellales</taxon>
        <taxon>Coxiellaceae</taxon>
        <taxon>Coxiella</taxon>
    </lineage>
</organism>
<dbReference type="Gene3D" id="1.25.40.10">
    <property type="entry name" value="Tetratricopeptide repeat domain"/>
    <property type="match status" value="1"/>
</dbReference>
<gene>
    <name evidence="2" type="ordered locus">CBU_0295</name>
</gene>
<dbReference type="RefSeq" id="NP_819338.1">
    <property type="nucleotide sequence ID" value="NC_002971.4"/>
</dbReference>
<dbReference type="InterPro" id="IPR006597">
    <property type="entry name" value="Sel1-like"/>
</dbReference>
<dbReference type="STRING" id="227377.CBU_0295"/>
<keyword evidence="3" id="KW-1185">Reference proteome</keyword>
<dbReference type="IntAct" id="Q83EM2">
    <property type="interactions" value="4"/>
</dbReference>
<name>Q83EM2_COXBU</name>
<protein>
    <recommendedName>
        <fullName evidence="4">Tetratricopeptide repeat family protein</fullName>
    </recommendedName>
</protein>
<dbReference type="InterPro" id="IPR011990">
    <property type="entry name" value="TPR-like_helical_dom_sf"/>
</dbReference>